<feature type="transmembrane region" description="Helical" evidence="1">
    <location>
        <begin position="18"/>
        <end position="37"/>
    </location>
</feature>
<accession>A0ABW3BEM6</accession>
<protein>
    <submittedName>
        <fullName evidence="2">DUF7010 family protein</fullName>
    </submittedName>
</protein>
<evidence type="ECO:0000313" key="2">
    <source>
        <dbReference type="EMBL" id="MFD0801753.1"/>
    </source>
</evidence>
<dbReference type="Proteomes" id="UP001596956">
    <property type="component" value="Unassembled WGS sequence"/>
</dbReference>
<reference evidence="3" key="1">
    <citation type="journal article" date="2019" name="Int. J. Syst. Evol. Microbiol.">
        <title>The Global Catalogue of Microorganisms (GCM) 10K type strain sequencing project: providing services to taxonomists for standard genome sequencing and annotation.</title>
        <authorList>
            <consortium name="The Broad Institute Genomics Platform"/>
            <consortium name="The Broad Institute Genome Sequencing Center for Infectious Disease"/>
            <person name="Wu L."/>
            <person name="Ma J."/>
        </authorList>
    </citation>
    <scope>NUCLEOTIDE SEQUENCE [LARGE SCALE GENOMIC DNA]</scope>
    <source>
        <strain evidence="3">CCUG 63369</strain>
    </source>
</reference>
<feature type="transmembrane region" description="Helical" evidence="1">
    <location>
        <begin position="107"/>
        <end position="128"/>
    </location>
</feature>
<comment type="caution">
    <text evidence="2">The sequence shown here is derived from an EMBL/GenBank/DDBJ whole genome shotgun (WGS) entry which is preliminary data.</text>
</comment>
<keyword evidence="1" id="KW-1133">Transmembrane helix</keyword>
<dbReference type="Pfam" id="PF22765">
    <property type="entry name" value="DUF7010"/>
    <property type="match status" value="1"/>
</dbReference>
<feature type="transmembrane region" description="Helical" evidence="1">
    <location>
        <begin position="159"/>
        <end position="181"/>
    </location>
</feature>
<proteinExistence type="predicted"/>
<dbReference type="EMBL" id="JBHTHR010000288">
    <property type="protein sequence ID" value="MFD0801753.1"/>
    <property type="molecule type" value="Genomic_DNA"/>
</dbReference>
<feature type="transmembrane region" description="Helical" evidence="1">
    <location>
        <begin position="83"/>
        <end position="101"/>
    </location>
</feature>
<name>A0ABW3BEM6_9ACTN</name>
<feature type="transmembrane region" description="Helical" evidence="1">
    <location>
        <begin position="43"/>
        <end position="62"/>
    </location>
</feature>
<feature type="transmembrane region" description="Helical" evidence="1">
    <location>
        <begin position="135"/>
        <end position="153"/>
    </location>
</feature>
<evidence type="ECO:0000256" key="1">
    <source>
        <dbReference type="SAM" id="Phobius"/>
    </source>
</evidence>
<keyword evidence="1" id="KW-0472">Membrane</keyword>
<organism evidence="2 3">
    <name type="scientific">Streptomonospora algeriensis</name>
    <dbReference type="NCBI Taxonomy" id="995084"/>
    <lineage>
        <taxon>Bacteria</taxon>
        <taxon>Bacillati</taxon>
        <taxon>Actinomycetota</taxon>
        <taxon>Actinomycetes</taxon>
        <taxon>Streptosporangiales</taxon>
        <taxon>Nocardiopsidaceae</taxon>
        <taxon>Streptomonospora</taxon>
    </lineage>
</organism>
<dbReference type="InterPro" id="IPR053824">
    <property type="entry name" value="DUF7010"/>
</dbReference>
<keyword evidence="3" id="KW-1185">Reference proteome</keyword>
<sequence>MILTAECRELDRNLRRRGAFVLAFFALMWALAGASGLGRAVPAVAAGAVAVSAAVVVLAYRYGYAGDRQRERRLPHGWGRSVGVVNIAQAAAIAAAVLLLVNTGSTLLLPPVVCLIVGLHFFPLARLYDQRQYHWTGVLLTAVAAAGFGGATWGAGTQAVLSAVGFAAALVLWASAVHVAVRN</sequence>
<evidence type="ECO:0000313" key="3">
    <source>
        <dbReference type="Proteomes" id="UP001596956"/>
    </source>
</evidence>
<keyword evidence="1" id="KW-0812">Transmembrane</keyword>
<gene>
    <name evidence="2" type="ORF">ACFQZU_10550</name>
</gene>